<keyword evidence="2 7" id="KW-0963">Cytoplasm</keyword>
<feature type="binding site" evidence="7">
    <location>
        <begin position="32"/>
        <end position="39"/>
    </location>
    <ligand>
        <name>ATP</name>
        <dbReference type="ChEBI" id="CHEBI:30616"/>
    </ligand>
</feature>
<dbReference type="GeneID" id="93260176"/>
<evidence type="ECO:0000256" key="2">
    <source>
        <dbReference type="ARBA" id="ARBA00022490"/>
    </source>
</evidence>
<evidence type="ECO:0000256" key="6">
    <source>
        <dbReference type="ARBA" id="ARBA00023125"/>
    </source>
</evidence>
<evidence type="ECO:0000256" key="5">
    <source>
        <dbReference type="ARBA" id="ARBA00023054"/>
    </source>
</evidence>
<feature type="coiled-coil region" evidence="7">
    <location>
        <begin position="673"/>
        <end position="854"/>
    </location>
</feature>
<dbReference type="InterPro" id="IPR003395">
    <property type="entry name" value="RecF/RecN/SMC_N"/>
</dbReference>
<dbReference type="InterPro" id="IPR024704">
    <property type="entry name" value="SMC"/>
</dbReference>
<dbReference type="GO" id="GO:0006260">
    <property type="term" value="P:DNA replication"/>
    <property type="evidence" value="ECO:0007669"/>
    <property type="project" value="UniProtKB-UniRule"/>
</dbReference>
<dbReference type="NCBIfam" id="TIGR02168">
    <property type="entry name" value="SMC_prok_B"/>
    <property type="match status" value="1"/>
</dbReference>
<evidence type="ECO:0000256" key="4">
    <source>
        <dbReference type="ARBA" id="ARBA00022840"/>
    </source>
</evidence>
<comment type="similarity">
    <text evidence="7">Belongs to the SMC family.</text>
</comment>
<dbReference type="InterPro" id="IPR010935">
    <property type="entry name" value="SMC_hinge"/>
</dbReference>
<reference evidence="9" key="1">
    <citation type="submission" date="2015-01" db="EMBL/GenBank/DDBJ databases">
        <title>Comparative genome analysis of Bacillus coagulans HM-08, Clostridium butyricum HM-68, Bacillus subtilis HM-66 and Bacillus licheniformis BL-09.</title>
        <authorList>
            <person name="Zhang H."/>
        </authorList>
    </citation>
    <scope>NUCLEOTIDE SEQUENCE [LARGE SCALE GENOMIC DNA]</scope>
    <source>
        <strain evidence="9">HM-08</strain>
    </source>
</reference>
<dbReference type="GO" id="GO:0030261">
    <property type="term" value="P:chromosome condensation"/>
    <property type="evidence" value="ECO:0007669"/>
    <property type="project" value="InterPro"/>
</dbReference>
<evidence type="ECO:0000259" key="8">
    <source>
        <dbReference type="SMART" id="SM00968"/>
    </source>
</evidence>
<comment type="subunit">
    <text evidence="7">Homodimer.</text>
</comment>
<proteinExistence type="inferred from homology"/>
<gene>
    <name evidence="7" type="primary">smc</name>
    <name evidence="10" type="ORF">HMPREF3213_00380</name>
    <name evidence="9" type="ORF">SB48_HM08orf04138</name>
</gene>
<dbReference type="EMBL" id="CP010525">
    <property type="protein sequence ID" value="AJO23391.1"/>
    <property type="molecule type" value="Genomic_DNA"/>
</dbReference>
<dbReference type="Pfam" id="PF06470">
    <property type="entry name" value="SMC_hinge"/>
    <property type="match status" value="1"/>
</dbReference>
<dbReference type="STRING" id="1398.AB434_2706"/>
<dbReference type="FunFam" id="3.40.50.300:FF:000984">
    <property type="entry name" value="Chromosome partition protein Smc"/>
    <property type="match status" value="1"/>
</dbReference>
<sequence>MFLKRLDVIGFKSFADRISFEFVPGVTAVVGPNGSGKSNVIDAVRWVLGEQSAKSLRGGKMEDVIFAGSDTRKPLNFAEVTLTLENEGRALPIDYQEVSVTRRVYRSGESEFYINKQQCRLKDIVELFMDSGLGKEAFSIISQGKVEEILNSKAEERRSIFEEAAGVLKYKTRKKKAEVKLAETQDNLNRVSDILYELESQLEPLKMQASVAKDYLEQKEALKNYEIAVLAYEIESLHGEWESLKSQLEAHRDKEAGLSSEIRKQEAQLEEKRNQLDALDESIQDLQNVLLQATEELEKLEGQKEVLKERKKNASENKAQLEKNINEAENALKELEAQKEKLLQTAAENEQALSSLKESVKEKEAGLFRLSTNLEGKIESLKSDYIELLNEQASGKNEKRLLMQQLQTSLNRLSRLEAENRKYVEEREKVREKKKMATGRLAKIKQELEAAAGAYMEKQRQLESVNSRYQKQESNLYQAYQYLQKAKSRKETLEEMEEDYTGFYQGVRAILKARGKQLEGIEGAVAELVRVPAPYEKAVETALGASMQHIVTETERHARHAIAFLKERKAGRATFLPLDIIKPRAIPEASLKPLRNEEAYVGVCAELVRFESRYQSIVSNLLGHVLVVRDLKSANKIAKMLGYRYRIVTLDGDVVNPGGSMTGGASKQNSVSLLSRKSELEALKEKLAGMEKTTMALETEVKALKAEASRMQQELDEARKNGEALRLGEQQAKAELERLAVEEKNLDEHLLVYDMEKQEAEKQQDEARKRIGELEDMLARTGEKAQQLEAEIEALTVKKNDDSTAKSRLQGELSDLKSTLAVKMEQAARDREELARLDREIKEWASRKARYDEQYHFLTDESKKHHMSESELAEAAEQKARDKNDTLAFIAVRREERARLTAEMEDLERGLKEWKRQQKGLQQAIQDEEVKANRLDVELENRLQRLREEYTLTFEAAKEARPLNVSLEEARKKVKLIKLSIDELGAVNLGAIEEYERVSERYQFLKEQETDLLEAKDTLDQVITEMDGEMVRRFDETFNAIRNEFEPVFRELFGGGRADLRLTDPKDLLTTGVEIFAQPPGKKLQNLGLLSGGERALTAIALLFAILRVRPVPFCILDEVEAALDEANVYRFSKYLKQFSAETQFIVITHRKGTMEEADVLYGVTMQESGVSKLVSVKLEESTDLAFQTS</sequence>
<dbReference type="Pfam" id="PF02463">
    <property type="entry name" value="SMC_N"/>
    <property type="match status" value="1"/>
</dbReference>
<evidence type="ECO:0000256" key="3">
    <source>
        <dbReference type="ARBA" id="ARBA00022741"/>
    </source>
</evidence>
<dbReference type="GO" id="GO:0005524">
    <property type="term" value="F:ATP binding"/>
    <property type="evidence" value="ECO:0007669"/>
    <property type="project" value="UniProtKB-UniRule"/>
</dbReference>
<dbReference type="Gene3D" id="3.40.50.300">
    <property type="entry name" value="P-loop containing nucleotide triphosphate hydrolases"/>
    <property type="match status" value="2"/>
</dbReference>
<evidence type="ECO:0000313" key="12">
    <source>
        <dbReference type="Proteomes" id="UP000070376"/>
    </source>
</evidence>
<dbReference type="GO" id="GO:0003677">
    <property type="term" value="F:DNA binding"/>
    <property type="evidence" value="ECO:0007669"/>
    <property type="project" value="UniProtKB-UniRule"/>
</dbReference>
<comment type="function">
    <text evidence="7">Required for chromosome condensation and partitioning.</text>
</comment>
<comment type="domain">
    <text evidence="7">Contains large globular domains required for ATP hydrolysis at each terminus and a third globular domain forming a flexible hinge near the middle of the molecule. These domains are separated by coiled-coil structures.</text>
</comment>
<protein>
    <recommendedName>
        <fullName evidence="7">Chromosome partition protein Smc</fullName>
    </recommendedName>
</protein>
<keyword evidence="3 7" id="KW-0547">Nucleotide-binding</keyword>
<dbReference type="EMBL" id="LRPN01000015">
    <property type="protein sequence ID" value="KWZ85576.1"/>
    <property type="molecule type" value="Genomic_DNA"/>
</dbReference>
<dbReference type="AlphaFoldDB" id="A0A0C5C926"/>
<comment type="subcellular location">
    <subcellularLocation>
        <location evidence="1 7">Cytoplasm</location>
    </subcellularLocation>
</comment>
<feature type="coiled-coil region" evidence="7">
    <location>
        <begin position="167"/>
        <end position="201"/>
    </location>
</feature>
<reference evidence="11" key="2">
    <citation type="submission" date="2015-01" db="EMBL/GenBank/DDBJ databases">
        <title>Comparative genome analysis of Bacillus coagulans HM-08, Clostridium butyricum HM-68, Bacillus subtilis HM-66 and Bacillus paralicheniformis BL-09.</title>
        <authorList>
            <person name="Zhang H."/>
        </authorList>
    </citation>
    <scope>NUCLEOTIDE SEQUENCE [LARGE SCALE GENOMIC DNA]</scope>
    <source>
        <strain evidence="11">HM-08</strain>
    </source>
</reference>
<evidence type="ECO:0000256" key="7">
    <source>
        <dbReference type="HAMAP-Rule" id="MF_01894"/>
    </source>
</evidence>
<feature type="coiled-coil region" evidence="7">
    <location>
        <begin position="890"/>
        <end position="949"/>
    </location>
</feature>
<dbReference type="RefSeq" id="WP_017551509.1">
    <property type="nucleotide sequence ID" value="NZ_CP010525.1"/>
</dbReference>
<dbReference type="Gene3D" id="1.20.1060.20">
    <property type="match status" value="1"/>
</dbReference>
<dbReference type="GO" id="GO:0007062">
    <property type="term" value="P:sister chromatid cohesion"/>
    <property type="evidence" value="ECO:0007669"/>
    <property type="project" value="InterPro"/>
</dbReference>
<evidence type="ECO:0000313" key="9">
    <source>
        <dbReference type="EMBL" id="AJO23391.1"/>
    </source>
</evidence>
<dbReference type="InterPro" id="IPR027417">
    <property type="entry name" value="P-loop_NTPase"/>
</dbReference>
<evidence type="ECO:0000256" key="1">
    <source>
        <dbReference type="ARBA" id="ARBA00004496"/>
    </source>
</evidence>
<dbReference type="SMART" id="SM00968">
    <property type="entry name" value="SMC_hinge"/>
    <property type="match status" value="1"/>
</dbReference>
<dbReference type="CDD" id="cd03278">
    <property type="entry name" value="ABC_SMC_barmotin"/>
    <property type="match status" value="2"/>
</dbReference>
<dbReference type="Proteomes" id="UP000032024">
    <property type="component" value="Chromosome"/>
</dbReference>
<feature type="domain" description="SMC hinge" evidence="8">
    <location>
        <begin position="519"/>
        <end position="638"/>
    </location>
</feature>
<reference evidence="10" key="3">
    <citation type="submission" date="2016-01" db="EMBL/GenBank/DDBJ databases">
        <authorList>
            <person name="Oliw E.H."/>
        </authorList>
    </citation>
    <scope>NUCLEOTIDE SEQUENCE [LARGE SCALE GENOMIC DNA]</scope>
    <source>
        <strain evidence="10">GED7749B</strain>
    </source>
</reference>
<keyword evidence="11" id="KW-1185">Reference proteome</keyword>
<dbReference type="SUPFAM" id="SSF75553">
    <property type="entry name" value="Smc hinge domain"/>
    <property type="match status" value="1"/>
</dbReference>
<dbReference type="GO" id="GO:0005694">
    <property type="term" value="C:chromosome"/>
    <property type="evidence" value="ECO:0007669"/>
    <property type="project" value="InterPro"/>
</dbReference>
<organism evidence="10 12">
    <name type="scientific">Heyndrickxia coagulans</name>
    <name type="common">Weizmannia coagulans</name>
    <dbReference type="NCBI Taxonomy" id="1398"/>
    <lineage>
        <taxon>Bacteria</taxon>
        <taxon>Bacillati</taxon>
        <taxon>Bacillota</taxon>
        <taxon>Bacilli</taxon>
        <taxon>Bacillales</taxon>
        <taxon>Bacillaceae</taxon>
        <taxon>Heyndrickxia</taxon>
    </lineage>
</organism>
<dbReference type="Proteomes" id="UP000070376">
    <property type="component" value="Unassembled WGS sequence"/>
</dbReference>
<dbReference type="PIRSF" id="PIRSF005719">
    <property type="entry name" value="SMC"/>
    <property type="match status" value="1"/>
</dbReference>
<dbReference type="FunFam" id="3.40.50.300:FF:000901">
    <property type="entry name" value="Chromosome partition protein Smc"/>
    <property type="match status" value="1"/>
</dbReference>
<dbReference type="GO" id="GO:0005737">
    <property type="term" value="C:cytoplasm"/>
    <property type="evidence" value="ECO:0007669"/>
    <property type="project" value="UniProtKB-SubCell"/>
</dbReference>
<dbReference type="InterPro" id="IPR011890">
    <property type="entry name" value="SMC_prok"/>
</dbReference>
<dbReference type="Gene3D" id="3.30.70.1620">
    <property type="match status" value="1"/>
</dbReference>
<dbReference type="HAMAP" id="MF_01894">
    <property type="entry name" value="Smc_prok"/>
    <property type="match status" value="1"/>
</dbReference>
<keyword evidence="6 7" id="KW-0238">DNA-binding</keyword>
<keyword evidence="5 7" id="KW-0175">Coiled coil</keyword>
<name>A0A0C5C926_HEYCO</name>
<evidence type="ECO:0000313" key="10">
    <source>
        <dbReference type="EMBL" id="KWZ85576.1"/>
    </source>
</evidence>
<dbReference type="GO" id="GO:0007059">
    <property type="term" value="P:chromosome segregation"/>
    <property type="evidence" value="ECO:0007669"/>
    <property type="project" value="UniProtKB-UniRule"/>
</dbReference>
<evidence type="ECO:0000313" key="11">
    <source>
        <dbReference type="Proteomes" id="UP000032024"/>
    </source>
</evidence>
<accession>A0A0C5C926</accession>
<reference evidence="12" key="4">
    <citation type="submission" date="2016-01" db="EMBL/GenBank/DDBJ databases">
        <authorList>
            <person name="Mitreva M."/>
            <person name="Pepin K.H."/>
            <person name="Mihindukulasuriya K.A."/>
            <person name="Fulton R."/>
            <person name="Fronick C."/>
            <person name="O'Laughlin M."/>
            <person name="Miner T."/>
            <person name="Herter B."/>
            <person name="Rosa B.A."/>
            <person name="Cordes M."/>
            <person name="Tomlinson C."/>
            <person name="Wollam A."/>
            <person name="Palsikar V.B."/>
            <person name="Mardis E.R."/>
            <person name="Wilson R.K."/>
        </authorList>
    </citation>
    <scope>NUCLEOTIDE SEQUENCE [LARGE SCALE GENOMIC DNA]</scope>
    <source>
        <strain evidence="12">GED7749B</strain>
    </source>
</reference>
<feature type="coiled-coil region" evidence="7">
    <location>
        <begin position="248"/>
        <end position="475"/>
    </location>
</feature>
<dbReference type="InterPro" id="IPR036277">
    <property type="entry name" value="SMC_hinge_sf"/>
</dbReference>
<dbReference type="Gene3D" id="1.10.287.1490">
    <property type="match status" value="1"/>
</dbReference>
<dbReference type="SUPFAM" id="SSF52540">
    <property type="entry name" value="P-loop containing nucleoside triphosphate hydrolases"/>
    <property type="match status" value="1"/>
</dbReference>
<keyword evidence="4 7" id="KW-0067">ATP-binding</keyword>
<dbReference type="PANTHER" id="PTHR43977">
    <property type="entry name" value="STRUCTURAL MAINTENANCE OF CHROMOSOMES PROTEIN 3"/>
    <property type="match status" value="1"/>
</dbReference>
<dbReference type="PATRIC" id="fig|1398.18.peg.2583"/>
<dbReference type="GO" id="GO:0016887">
    <property type="term" value="F:ATP hydrolysis activity"/>
    <property type="evidence" value="ECO:0007669"/>
    <property type="project" value="InterPro"/>
</dbReference>